<dbReference type="Pfam" id="PF18844">
    <property type="entry name" value="baeRF_family2"/>
    <property type="match status" value="1"/>
</dbReference>
<dbReference type="Proteomes" id="UP000317303">
    <property type="component" value="Unassembled WGS sequence"/>
</dbReference>
<dbReference type="SUPFAM" id="SSF53137">
    <property type="entry name" value="Translational machinery components"/>
    <property type="match status" value="1"/>
</dbReference>
<dbReference type="EMBL" id="VLJV01000001">
    <property type="protein sequence ID" value="TWH20417.1"/>
    <property type="molecule type" value="Genomic_DNA"/>
</dbReference>
<dbReference type="InterPro" id="IPR042226">
    <property type="entry name" value="eFR1_2_sf"/>
</dbReference>
<keyword evidence="2" id="KW-1185">Reference proteome</keyword>
<dbReference type="InterPro" id="IPR040701">
    <property type="entry name" value="Bact_RF_family2"/>
</dbReference>
<name>A0A660CEW5_9PSEU</name>
<organism evidence="1 2">
    <name type="scientific">Prauserella rugosa</name>
    <dbReference type="NCBI Taxonomy" id="43354"/>
    <lineage>
        <taxon>Bacteria</taxon>
        <taxon>Bacillati</taxon>
        <taxon>Actinomycetota</taxon>
        <taxon>Actinomycetes</taxon>
        <taxon>Pseudonocardiales</taxon>
        <taxon>Pseudonocardiaceae</taxon>
        <taxon>Prauserella</taxon>
    </lineage>
</organism>
<evidence type="ECO:0000313" key="1">
    <source>
        <dbReference type="EMBL" id="TWH20417.1"/>
    </source>
</evidence>
<comment type="caution">
    <text evidence="1">The sequence shown here is derived from an EMBL/GenBank/DDBJ whole genome shotgun (WGS) entry which is preliminary data.</text>
</comment>
<accession>A0A660CEW5</accession>
<proteinExistence type="predicted"/>
<dbReference type="AlphaFoldDB" id="A0A660CEW5"/>
<protein>
    <submittedName>
        <fullName evidence="1">Peptide subunit release factor 1 (ERF1)</fullName>
    </submittedName>
</protein>
<reference evidence="1 2" key="1">
    <citation type="submission" date="2019-07" db="EMBL/GenBank/DDBJ databases">
        <title>R&amp;d 2014.</title>
        <authorList>
            <person name="Klenk H.-P."/>
        </authorList>
    </citation>
    <scope>NUCLEOTIDE SEQUENCE [LARGE SCALE GENOMIC DNA]</scope>
    <source>
        <strain evidence="1 2">DSM 43194</strain>
    </source>
</reference>
<evidence type="ECO:0000313" key="2">
    <source>
        <dbReference type="Proteomes" id="UP000317303"/>
    </source>
</evidence>
<dbReference type="Gene3D" id="3.30.420.60">
    <property type="entry name" value="eRF1 domain 2"/>
    <property type="match status" value="1"/>
</dbReference>
<gene>
    <name evidence="1" type="ORF">JD82_02263</name>
</gene>
<sequence length="366" mass="39215">MRRNELQDVLAADGPFACAYFDSSHDTADAADRIRLQWRSVREQLAEQGADESTLDAMARAVEEQEPPVGSAGRALVAAGGDLLVNEWLPSPPSQTVARWSDVPYLLPLLAAEDRPIPYVAVVADRTEARIKAVDRRGVAVAAEDVSGEDYHVHKPRGGGWSHRRIQQYAEESVKRNAREMAEEADLLVQKVSARLLAIGGEAQTRSALREELSPRCAEIAVELGAGPSEGQPSWDEYDTWLDDLVARTQAEDRDDVVRRFRAAEGRDGDVAEGEAAAGLRQVTSALRDGRVATLLLDPTELGDTTVLRGEDVLRVADGSDGLSEQNTVECRADEALSAAAVAAGADVLVVDGAGLSGGAGALLRY</sequence>